<protein>
    <submittedName>
        <fullName evidence="1">Uncharacterized protein</fullName>
    </submittedName>
</protein>
<evidence type="ECO:0000313" key="1">
    <source>
        <dbReference type="EMBL" id="CUN40413.1"/>
    </source>
</evidence>
<accession>A0A173WLN4</accession>
<name>A0A173WLN4_9FIRM</name>
<organism evidence="1 2">
    <name type="scientific">Blautia obeum</name>
    <dbReference type="NCBI Taxonomy" id="40520"/>
    <lineage>
        <taxon>Bacteria</taxon>
        <taxon>Bacillati</taxon>
        <taxon>Bacillota</taxon>
        <taxon>Clostridia</taxon>
        <taxon>Lachnospirales</taxon>
        <taxon>Lachnospiraceae</taxon>
        <taxon>Blautia</taxon>
    </lineage>
</organism>
<gene>
    <name evidence="1" type="ORF">ERS852394_00149</name>
</gene>
<evidence type="ECO:0000313" key="2">
    <source>
        <dbReference type="Proteomes" id="UP000095409"/>
    </source>
</evidence>
<reference evidence="1 2" key="1">
    <citation type="submission" date="2015-09" db="EMBL/GenBank/DDBJ databases">
        <authorList>
            <consortium name="Pathogen Informatics"/>
        </authorList>
    </citation>
    <scope>NUCLEOTIDE SEQUENCE [LARGE SCALE GENOMIC DNA]</scope>
    <source>
        <strain evidence="1 2">2789STDY5608837</strain>
    </source>
</reference>
<sequence>MKVKCIKRYSDVKLKKIVEVGEILDVDDERAEHLIHEGVAEITKETEKSAGKEKG</sequence>
<proteinExistence type="predicted"/>
<dbReference type="EMBL" id="CYZD01000001">
    <property type="protein sequence ID" value="CUN40413.1"/>
    <property type="molecule type" value="Genomic_DNA"/>
</dbReference>
<dbReference type="Proteomes" id="UP000095409">
    <property type="component" value="Unassembled WGS sequence"/>
</dbReference>
<dbReference type="RefSeq" id="WP_155496265.1">
    <property type="nucleotide sequence ID" value="NZ_CYZD01000001.1"/>
</dbReference>
<dbReference type="AlphaFoldDB" id="A0A173WLN4"/>